<dbReference type="Ensembl" id="ENSSHAT00000002253.2">
    <property type="protein sequence ID" value="ENSSHAP00000002229.2"/>
    <property type="gene ID" value="ENSSHAG00000001982.2"/>
</dbReference>
<keyword evidence="10" id="KW-0732">Signal</keyword>
<accession>A0A097C0V1</accession>
<feature type="transmembrane region" description="Helical" evidence="9">
    <location>
        <begin position="307"/>
        <end position="329"/>
    </location>
</feature>
<dbReference type="Gene3D" id="3.30.500.10">
    <property type="entry name" value="MHC class I-like antigen recognition-like"/>
    <property type="match status" value="1"/>
</dbReference>
<dbReference type="InterPro" id="IPR001039">
    <property type="entry name" value="MHC_I_a_a1/a2"/>
</dbReference>
<evidence type="ECO:0000256" key="2">
    <source>
        <dbReference type="ARBA" id="ARBA00022451"/>
    </source>
</evidence>
<dbReference type="InterPro" id="IPR036179">
    <property type="entry name" value="Ig-like_dom_sf"/>
</dbReference>
<dbReference type="GO" id="GO:0005102">
    <property type="term" value="F:signaling receptor binding"/>
    <property type="evidence" value="ECO:0007669"/>
    <property type="project" value="TreeGrafter"/>
</dbReference>
<dbReference type="CDD" id="cd07698">
    <property type="entry name" value="IgC1_MHC_I_alpha3"/>
    <property type="match status" value="1"/>
</dbReference>
<dbReference type="SUPFAM" id="SSF48726">
    <property type="entry name" value="Immunoglobulin"/>
    <property type="match status" value="1"/>
</dbReference>
<dbReference type="STRING" id="9305.ENSSHAP00000002229"/>
<sequence length="361" mass="41393">MEHYMLFLFFLAALTQTETWAGCHTMKYFDTIVTGPSLGLEERWFMTVGYVDDQQFVRFHNSSGSQITEPRAPWIELETPDYWERETRHLKDSQHCPMSLQNLHFNYNQSDDGGVHTLQRMYGCEVFPNGSFSTFFLRYGYDGQDKLSLDPETVIWIASDQVALNLKLKLETDRSLAERWEVYLKETCVQELLRHLEKGKKTLLRTDPPSVRVTRHITSDREVFLKCRAWGFYPSEISIIWLKDGEEQIQDTEYIETRPGGDGTFQKWAAVEMPFRNEEKYTCLIQHEGLPAPLSLKWEPQSTSNGLFMGIIAAVLLLFTAVVAGVVIWKKSTLGGKGRNYALTSEIDSAQGSDVSLTARG</sequence>
<dbReference type="PRINTS" id="PR01638">
    <property type="entry name" value="MHCCLASSI"/>
</dbReference>
<dbReference type="InterPro" id="IPR007110">
    <property type="entry name" value="Ig-like_dom"/>
</dbReference>
<dbReference type="GO" id="GO:0009897">
    <property type="term" value="C:external side of plasma membrane"/>
    <property type="evidence" value="ECO:0007669"/>
    <property type="project" value="TreeGrafter"/>
</dbReference>
<dbReference type="HOGENOM" id="CLU_047501_1_1_1"/>
<dbReference type="Pfam" id="PF07654">
    <property type="entry name" value="C1-set"/>
    <property type="match status" value="1"/>
</dbReference>
<reference evidence="12" key="2">
    <citation type="journal article" date="2014" name="Immunogenetics">
        <title>Characterisation of non-classical MHC class I genes in the Tasmanian devil (Sarcophilus harrisii).</title>
        <authorList>
            <person name="Cheng Y."/>
            <person name="Belov K."/>
        </authorList>
    </citation>
    <scope>NUCLEOTIDE SEQUENCE</scope>
</reference>
<name>G3VGC5_SARHA</name>
<comment type="subcellular location">
    <subcellularLocation>
        <location evidence="1">Membrane</location>
        <topology evidence="1">Single-pass type I membrane protein</topology>
    </subcellularLocation>
</comment>
<keyword evidence="2" id="KW-0490">MHC I</keyword>
<dbReference type="FunFam" id="3.30.500.10:FF:000001">
    <property type="entry name" value="H-2 class I histocompatibility antigen, alpha chain"/>
    <property type="match status" value="1"/>
</dbReference>
<dbReference type="SUPFAM" id="SSF54452">
    <property type="entry name" value="MHC antigen-recognition domain"/>
    <property type="match status" value="1"/>
</dbReference>
<reference evidence="13 14" key="1">
    <citation type="journal article" date="2011" name="Proc. Natl. Acad. Sci. U.S.A.">
        <title>Genetic diversity and population structure of the endangered marsupial Sarcophilus harrisii (Tasmanian devil).</title>
        <authorList>
            <person name="Miller W."/>
            <person name="Hayes V.M."/>
            <person name="Ratan A."/>
            <person name="Petersen D.C."/>
            <person name="Wittekindt N.E."/>
            <person name="Miller J."/>
            <person name="Walenz B."/>
            <person name="Knight J."/>
            <person name="Qi J."/>
            <person name="Zhao F."/>
            <person name="Wang Q."/>
            <person name="Bedoya-Reina O.C."/>
            <person name="Katiyar N."/>
            <person name="Tomsho L.P."/>
            <person name="Kasson L.M."/>
            <person name="Hardie R.A."/>
            <person name="Woodbridge P."/>
            <person name="Tindall E.A."/>
            <person name="Bertelsen M.F."/>
            <person name="Dixon D."/>
            <person name="Pyecroft S."/>
            <person name="Helgen K.M."/>
            <person name="Lesk A.M."/>
            <person name="Pringle T.H."/>
            <person name="Patterson N."/>
            <person name="Zhang Y."/>
            <person name="Kreiss A."/>
            <person name="Woods G.M."/>
            <person name="Jones M.E."/>
            <person name="Schuster S.C."/>
        </authorList>
    </citation>
    <scope>NUCLEOTIDE SEQUENCE [LARGE SCALE GENOMIC DNA]</scope>
</reference>
<comment type="similarity">
    <text evidence="8">Belongs to the MHC class I family.</text>
</comment>
<keyword evidence="5 9" id="KW-1133">Transmembrane helix</keyword>
<evidence type="ECO:0000259" key="11">
    <source>
        <dbReference type="PROSITE" id="PS50835"/>
    </source>
</evidence>
<dbReference type="GO" id="GO:0001916">
    <property type="term" value="P:positive regulation of T cell mediated cytotoxicity"/>
    <property type="evidence" value="ECO:0007669"/>
    <property type="project" value="TreeGrafter"/>
</dbReference>
<evidence type="ECO:0000313" key="14">
    <source>
        <dbReference type="Proteomes" id="UP000007648"/>
    </source>
</evidence>
<evidence type="ECO:0000256" key="4">
    <source>
        <dbReference type="ARBA" id="ARBA00022859"/>
    </source>
</evidence>
<dbReference type="GeneTree" id="ENSGT01120000271826"/>
<keyword evidence="6 9" id="KW-0472">Membrane</keyword>
<dbReference type="InterPro" id="IPR050208">
    <property type="entry name" value="MHC_class-I_related"/>
</dbReference>
<keyword evidence="4" id="KW-0391">Immunity</keyword>
<dbReference type="GO" id="GO:0005615">
    <property type="term" value="C:extracellular space"/>
    <property type="evidence" value="ECO:0007669"/>
    <property type="project" value="TreeGrafter"/>
</dbReference>
<dbReference type="Proteomes" id="UP000007648">
    <property type="component" value="Unassembled WGS sequence"/>
</dbReference>
<dbReference type="GO" id="GO:0002476">
    <property type="term" value="P:antigen processing and presentation of endogenous peptide antigen via MHC class Ib"/>
    <property type="evidence" value="ECO:0007669"/>
    <property type="project" value="TreeGrafter"/>
</dbReference>
<dbReference type="SMART" id="SM00407">
    <property type="entry name" value="IGc1"/>
    <property type="match status" value="1"/>
</dbReference>
<dbReference type="OrthoDB" id="8936120at2759"/>
<gene>
    <name evidence="13" type="primary">LOC100928906</name>
    <name evidence="12" type="synonym">Saha-UM</name>
</gene>
<dbReference type="RefSeq" id="XP_003770511.2">
    <property type="nucleotide sequence ID" value="XM_003770463.4"/>
</dbReference>
<dbReference type="KEGG" id="shr:100928906"/>
<dbReference type="eggNOG" id="ENOG502RQEK">
    <property type="taxonomic scope" value="Eukaryota"/>
</dbReference>
<dbReference type="PANTHER" id="PTHR16675:SF251">
    <property type="entry name" value="HLA CLASS I HISTOCOMPATIBILITY ANTIGEN, C ALPHA CHAIN"/>
    <property type="match status" value="1"/>
</dbReference>
<dbReference type="Pfam" id="PF06623">
    <property type="entry name" value="MHC_I_C"/>
    <property type="match status" value="1"/>
</dbReference>
<evidence type="ECO:0000256" key="3">
    <source>
        <dbReference type="ARBA" id="ARBA00022692"/>
    </source>
</evidence>
<evidence type="ECO:0000313" key="13">
    <source>
        <dbReference type="Ensembl" id="ENSSHAP00000002229.2"/>
    </source>
</evidence>
<dbReference type="Pfam" id="PF00129">
    <property type="entry name" value="MHC_I"/>
    <property type="match status" value="1"/>
</dbReference>
<dbReference type="InterPro" id="IPR037055">
    <property type="entry name" value="MHC_I-like_Ag-recog_sf"/>
</dbReference>
<evidence type="ECO:0000256" key="10">
    <source>
        <dbReference type="SAM" id="SignalP"/>
    </source>
</evidence>
<keyword evidence="3 9" id="KW-0812">Transmembrane</keyword>
<evidence type="ECO:0000256" key="7">
    <source>
        <dbReference type="ARBA" id="ARBA00023180"/>
    </source>
</evidence>
<protein>
    <submittedName>
        <fullName evidence="12">MHC class I antigen</fullName>
    </submittedName>
</protein>
<keyword evidence="14" id="KW-1185">Reference proteome</keyword>
<dbReference type="GO" id="GO:0006955">
    <property type="term" value="P:immune response"/>
    <property type="evidence" value="ECO:0007669"/>
    <property type="project" value="InterPro"/>
</dbReference>
<accession>G3VGC5</accession>
<evidence type="ECO:0000256" key="5">
    <source>
        <dbReference type="ARBA" id="ARBA00022989"/>
    </source>
</evidence>
<feature type="chain" id="PRO_5044732459" evidence="10">
    <location>
        <begin position="22"/>
        <end position="361"/>
    </location>
</feature>
<organism evidence="13 14">
    <name type="scientific">Sarcophilus harrisii</name>
    <name type="common">Tasmanian devil</name>
    <name type="synonym">Sarcophilus laniarius</name>
    <dbReference type="NCBI Taxonomy" id="9305"/>
    <lineage>
        <taxon>Eukaryota</taxon>
        <taxon>Metazoa</taxon>
        <taxon>Chordata</taxon>
        <taxon>Craniata</taxon>
        <taxon>Vertebrata</taxon>
        <taxon>Euteleostomi</taxon>
        <taxon>Mammalia</taxon>
        <taxon>Metatheria</taxon>
        <taxon>Dasyuromorphia</taxon>
        <taxon>Dasyuridae</taxon>
        <taxon>Sarcophilus</taxon>
    </lineage>
</organism>
<evidence type="ECO:0000256" key="6">
    <source>
        <dbReference type="ARBA" id="ARBA00023136"/>
    </source>
</evidence>
<proteinExistence type="evidence at transcript level"/>
<dbReference type="InterPro" id="IPR011161">
    <property type="entry name" value="MHC_I-like_Ag-recog"/>
</dbReference>
<dbReference type="GO" id="GO:0098553">
    <property type="term" value="C:lumenal side of endoplasmic reticulum membrane"/>
    <property type="evidence" value="ECO:0007669"/>
    <property type="project" value="UniProtKB-ARBA"/>
</dbReference>
<dbReference type="GeneID" id="100928906"/>
<evidence type="ECO:0000313" key="12">
    <source>
        <dbReference type="EMBL" id="AIS75089.1"/>
    </source>
</evidence>
<keyword evidence="7" id="KW-0325">Glycoprotein</keyword>
<dbReference type="InterPro" id="IPR013783">
    <property type="entry name" value="Ig-like_fold"/>
</dbReference>
<dbReference type="GO" id="GO:0042612">
    <property type="term" value="C:MHC class I protein complex"/>
    <property type="evidence" value="ECO:0007669"/>
    <property type="project" value="UniProtKB-KW"/>
</dbReference>
<dbReference type="PANTHER" id="PTHR16675">
    <property type="entry name" value="MHC CLASS I-RELATED"/>
    <property type="match status" value="1"/>
</dbReference>
<evidence type="ECO:0000256" key="9">
    <source>
        <dbReference type="SAM" id="Phobius"/>
    </source>
</evidence>
<dbReference type="EMBL" id="KJ713551">
    <property type="protein sequence ID" value="AIS75089.1"/>
    <property type="molecule type" value="mRNA"/>
</dbReference>
<dbReference type="GO" id="GO:0002486">
    <property type="term" value="P:antigen processing and presentation of endogenous peptide antigen via MHC class I via ER pathway, TAP-independent"/>
    <property type="evidence" value="ECO:0007669"/>
    <property type="project" value="TreeGrafter"/>
</dbReference>
<dbReference type="Gene3D" id="2.60.40.10">
    <property type="entry name" value="Immunoglobulins"/>
    <property type="match status" value="1"/>
</dbReference>
<reference evidence="13" key="3">
    <citation type="submission" date="2025-05" db="UniProtKB">
        <authorList>
            <consortium name="Ensembl"/>
        </authorList>
    </citation>
    <scope>IDENTIFICATION</scope>
</reference>
<dbReference type="InterPro" id="IPR011162">
    <property type="entry name" value="MHC_I/II-like_Ag-recog"/>
</dbReference>
<dbReference type="InterPro" id="IPR003597">
    <property type="entry name" value="Ig_C1-set"/>
</dbReference>
<evidence type="ECO:0000256" key="1">
    <source>
        <dbReference type="ARBA" id="ARBA00004479"/>
    </source>
</evidence>
<dbReference type="FunFam" id="2.60.40.10:FF:000014">
    <property type="entry name" value="H-2 class I histocompatibility antigen, alpha chain"/>
    <property type="match status" value="1"/>
</dbReference>
<dbReference type="AlphaFoldDB" id="G3VGC5"/>
<dbReference type="PROSITE" id="PS50835">
    <property type="entry name" value="IG_LIKE"/>
    <property type="match status" value="1"/>
</dbReference>
<dbReference type="GO" id="GO:0030670">
    <property type="term" value="C:phagocytic vesicle membrane"/>
    <property type="evidence" value="ECO:0007669"/>
    <property type="project" value="UniProtKB-ARBA"/>
</dbReference>
<evidence type="ECO:0000256" key="8">
    <source>
        <dbReference type="RuleBase" id="RU004439"/>
    </source>
</evidence>
<feature type="domain" description="Ig-like" evidence="11">
    <location>
        <begin position="209"/>
        <end position="295"/>
    </location>
</feature>
<dbReference type="GO" id="GO:0042605">
    <property type="term" value="F:peptide antigen binding"/>
    <property type="evidence" value="ECO:0007669"/>
    <property type="project" value="TreeGrafter"/>
</dbReference>
<dbReference type="InterPro" id="IPR010579">
    <property type="entry name" value="MHC_I_a_C"/>
</dbReference>
<feature type="signal peptide" evidence="10">
    <location>
        <begin position="1"/>
        <end position="21"/>
    </location>
</feature>